<dbReference type="SMART" id="SM00421">
    <property type="entry name" value="HTH_LUXR"/>
    <property type="match status" value="1"/>
</dbReference>
<name>A0ABT9QFT0_9ACTN</name>
<dbReference type="CDD" id="cd06170">
    <property type="entry name" value="LuxR_C_like"/>
    <property type="match status" value="1"/>
</dbReference>
<dbReference type="Proteomes" id="UP001225356">
    <property type="component" value="Unassembled WGS sequence"/>
</dbReference>
<accession>A0ABT9QFT0</accession>
<dbReference type="Gene3D" id="1.25.40.10">
    <property type="entry name" value="Tetratricopeptide repeat domain"/>
    <property type="match status" value="1"/>
</dbReference>
<dbReference type="Pfam" id="PF25872">
    <property type="entry name" value="HTH_77"/>
    <property type="match status" value="1"/>
</dbReference>
<comment type="caution">
    <text evidence="2">The sequence shown here is derived from an EMBL/GenBank/DDBJ whole genome shotgun (WGS) entry which is preliminary data.</text>
</comment>
<dbReference type="InterPro" id="IPR027417">
    <property type="entry name" value="P-loop_NTPase"/>
</dbReference>
<dbReference type="Pfam" id="PF13401">
    <property type="entry name" value="AAA_22"/>
    <property type="match status" value="1"/>
</dbReference>
<dbReference type="RefSeq" id="WP_307561274.1">
    <property type="nucleotide sequence ID" value="NZ_JAUSQU010000001.1"/>
</dbReference>
<gene>
    <name evidence="2" type="ORF">J2853_004760</name>
</gene>
<dbReference type="PANTHER" id="PTHR47691:SF3">
    <property type="entry name" value="HTH-TYPE TRANSCRIPTIONAL REGULATOR RV0890C-RELATED"/>
    <property type="match status" value="1"/>
</dbReference>
<sequence>MDALAPATSKRLRAQRLPAEVTSFVGRRHEVAEVKRLLSGAHVVTLTGAGGVGKTRLALRVAADVRRAFRNGVWLVELAALDEPELLVQTVAEALEIRDRSPRPPLKVLTDHLRDKQALIILDNCEHLLHDCAVMTETLVRAAPDLRVLVTSRQTLGVDGEHTLTVPPLALPDSGLVRPSTEALAQSDAVRLFAERAGAVLADFAVTDDNREAVEGICRRLDGLPLAIELAAVRLRAMSVQQLFNRLDDRFRLLTSGSRAVLPRHQTLRALIDWSYALCTDQERALWERVSVFAGDLDLEAAETVCSGDGIASGEIVDLVIGLVDKSVLVREEYPSGVRYRLLETIRQYGRDRLRESGEEGALRRRHRDYYRRLSSEAYNRLFGPSQVAWFSRLQREHANLRAALEYCSTESGEVATGLDMASDLLYHWITSYYLGEGRRWLDQALAADTEPSEARARALWANGWLAVLQDDIPTAAVMLEESRVIGERLGQESVLAYVALYFGMVAANEGDVKSSIALYEEAVTRHRAAGNLAGLALALIRLSLSHSLVGDSSRAISVGEECLALCDAHGESWHRAYAMMALGVEAWRQGDVQRAVDLEKKSLRFNRSLNDSLGVAISLEVLAWVAATERQYRKAARLLGILRTVWEAIGTPLSGFTHLIHYHDECESRARQALGESAFSTAVERGARLPYDEALAYALGEEAPGNGQTDEAVRPSLLTRREMEIAQLVAQGMSNKEIAASLVIAQRTAEGHIEHILSKFGFTSRAQIAVWVGDWNRTTQDDQRDPGDSA</sequence>
<dbReference type="PRINTS" id="PR00038">
    <property type="entry name" value="HTHLUXR"/>
</dbReference>
<dbReference type="PRINTS" id="PR00364">
    <property type="entry name" value="DISEASERSIST"/>
</dbReference>
<dbReference type="InterPro" id="IPR058852">
    <property type="entry name" value="HTH_77"/>
</dbReference>
<organism evidence="2 3">
    <name type="scientific">Streptosporangium lutulentum</name>
    <dbReference type="NCBI Taxonomy" id="1461250"/>
    <lineage>
        <taxon>Bacteria</taxon>
        <taxon>Bacillati</taxon>
        <taxon>Actinomycetota</taxon>
        <taxon>Actinomycetes</taxon>
        <taxon>Streptosporangiales</taxon>
        <taxon>Streptosporangiaceae</taxon>
        <taxon>Streptosporangium</taxon>
    </lineage>
</organism>
<dbReference type="InterPro" id="IPR049945">
    <property type="entry name" value="AAA_22"/>
</dbReference>
<dbReference type="Gene3D" id="1.10.10.10">
    <property type="entry name" value="Winged helix-like DNA-binding domain superfamily/Winged helix DNA-binding domain"/>
    <property type="match status" value="1"/>
</dbReference>
<dbReference type="PROSITE" id="PS50043">
    <property type="entry name" value="HTH_LUXR_2"/>
    <property type="match status" value="1"/>
</dbReference>
<dbReference type="InterPro" id="IPR011990">
    <property type="entry name" value="TPR-like_helical_dom_sf"/>
</dbReference>
<dbReference type="SUPFAM" id="SSF46894">
    <property type="entry name" value="C-terminal effector domain of the bipartite response regulators"/>
    <property type="match status" value="1"/>
</dbReference>
<reference evidence="2 3" key="1">
    <citation type="submission" date="2023-07" db="EMBL/GenBank/DDBJ databases">
        <title>Sequencing the genomes of 1000 actinobacteria strains.</title>
        <authorList>
            <person name="Klenk H.-P."/>
        </authorList>
    </citation>
    <scope>NUCLEOTIDE SEQUENCE [LARGE SCALE GENOMIC DNA]</scope>
    <source>
        <strain evidence="2 3">DSM 46740</strain>
    </source>
</reference>
<dbReference type="InterPro" id="IPR036388">
    <property type="entry name" value="WH-like_DNA-bd_sf"/>
</dbReference>
<keyword evidence="3" id="KW-1185">Reference proteome</keyword>
<dbReference type="PANTHER" id="PTHR47691">
    <property type="entry name" value="REGULATOR-RELATED"/>
    <property type="match status" value="1"/>
</dbReference>
<evidence type="ECO:0000313" key="2">
    <source>
        <dbReference type="EMBL" id="MDP9845549.1"/>
    </source>
</evidence>
<protein>
    <submittedName>
        <fullName evidence="2">ATPase/DNA-binding CsgD family transcriptional regulator</fullName>
    </submittedName>
</protein>
<dbReference type="Gene3D" id="3.40.50.300">
    <property type="entry name" value="P-loop containing nucleotide triphosphate hydrolases"/>
    <property type="match status" value="1"/>
</dbReference>
<dbReference type="SUPFAM" id="SSF52540">
    <property type="entry name" value="P-loop containing nucleoside triphosphate hydrolases"/>
    <property type="match status" value="1"/>
</dbReference>
<dbReference type="Pfam" id="PF00196">
    <property type="entry name" value="GerE"/>
    <property type="match status" value="1"/>
</dbReference>
<feature type="domain" description="HTH luxR-type" evidence="1">
    <location>
        <begin position="712"/>
        <end position="777"/>
    </location>
</feature>
<dbReference type="EMBL" id="JAUSQU010000001">
    <property type="protein sequence ID" value="MDP9845549.1"/>
    <property type="molecule type" value="Genomic_DNA"/>
</dbReference>
<dbReference type="InterPro" id="IPR016032">
    <property type="entry name" value="Sig_transdc_resp-reg_C-effctor"/>
</dbReference>
<dbReference type="SUPFAM" id="SSF48452">
    <property type="entry name" value="TPR-like"/>
    <property type="match status" value="1"/>
</dbReference>
<dbReference type="InterPro" id="IPR000792">
    <property type="entry name" value="Tscrpt_reg_LuxR_C"/>
</dbReference>
<evidence type="ECO:0000259" key="1">
    <source>
        <dbReference type="PROSITE" id="PS50043"/>
    </source>
</evidence>
<proteinExistence type="predicted"/>
<evidence type="ECO:0000313" key="3">
    <source>
        <dbReference type="Proteomes" id="UP001225356"/>
    </source>
</evidence>